<protein>
    <submittedName>
        <fullName evidence="2">Acetyl-coenzyme A synthetase</fullName>
        <ecNumber evidence="2">6.2.1.1</ecNumber>
    </submittedName>
</protein>
<dbReference type="InterPro" id="IPR045851">
    <property type="entry name" value="AMP-bd_C_sf"/>
</dbReference>
<dbReference type="EC" id="6.2.1.1" evidence="2"/>
<reference evidence="2" key="1">
    <citation type="submission" date="2019-08" db="EMBL/GenBank/DDBJ databases">
        <authorList>
            <person name="Kucharzyk K."/>
            <person name="Murdoch R.W."/>
            <person name="Higgins S."/>
            <person name="Loffler F."/>
        </authorList>
    </citation>
    <scope>NUCLEOTIDE SEQUENCE</scope>
</reference>
<accession>A0A645ISL4</accession>
<evidence type="ECO:0000259" key="1">
    <source>
        <dbReference type="Pfam" id="PF13193"/>
    </source>
</evidence>
<name>A0A645ISL4_9ZZZZ</name>
<dbReference type="PANTHER" id="PTHR42921">
    <property type="entry name" value="ACETOACETYL-COA SYNTHETASE"/>
    <property type="match status" value="1"/>
</dbReference>
<gene>
    <name evidence="2" type="primary">acs_14</name>
    <name evidence="2" type="ORF">SDC9_201478</name>
</gene>
<organism evidence="2">
    <name type="scientific">bioreactor metagenome</name>
    <dbReference type="NCBI Taxonomy" id="1076179"/>
    <lineage>
        <taxon>unclassified sequences</taxon>
        <taxon>metagenomes</taxon>
        <taxon>ecological metagenomes</taxon>
    </lineage>
</organism>
<dbReference type="SUPFAM" id="SSF56801">
    <property type="entry name" value="Acetyl-CoA synthetase-like"/>
    <property type="match status" value="1"/>
</dbReference>
<feature type="domain" description="AMP-binding enzyme C-terminal" evidence="1">
    <location>
        <begin position="29"/>
        <end position="103"/>
    </location>
</feature>
<comment type="caution">
    <text evidence="2">The sequence shown here is derived from an EMBL/GenBank/DDBJ whole genome shotgun (WGS) entry which is preliminary data.</text>
</comment>
<evidence type="ECO:0000313" key="2">
    <source>
        <dbReference type="EMBL" id="MPN53812.1"/>
    </source>
</evidence>
<dbReference type="PANTHER" id="PTHR42921:SF1">
    <property type="entry name" value="ACETOACETYL-COA SYNTHETASE"/>
    <property type="match status" value="1"/>
</dbReference>
<proteinExistence type="predicted"/>
<sequence length="141" mass="15506">MIIYGRSDATLNPGGVRIGTAEIYRQVEQLPEVLESLVIGQDWPPGRNDDVRVVLFVKLAEGAVLDAALVERIKQQIRANTTPRHVPAKVVQVLDIPRTKSGKIVELAVRNVVHGEAVKNVEALANPEALEEFRGRNELQG</sequence>
<keyword evidence="2" id="KW-0436">Ligase</keyword>
<dbReference type="Gene3D" id="3.30.300.30">
    <property type="match status" value="1"/>
</dbReference>
<dbReference type="AlphaFoldDB" id="A0A645ISL4"/>
<dbReference type="EMBL" id="VSSQ01121354">
    <property type="protein sequence ID" value="MPN53812.1"/>
    <property type="molecule type" value="Genomic_DNA"/>
</dbReference>
<dbReference type="Pfam" id="PF13193">
    <property type="entry name" value="AMP-binding_C"/>
    <property type="match status" value="1"/>
</dbReference>
<dbReference type="GO" id="GO:0030729">
    <property type="term" value="F:acetoacetate-CoA ligase activity"/>
    <property type="evidence" value="ECO:0007669"/>
    <property type="project" value="TreeGrafter"/>
</dbReference>
<dbReference type="InterPro" id="IPR025110">
    <property type="entry name" value="AMP-bd_C"/>
</dbReference>
<dbReference type="GO" id="GO:0003987">
    <property type="term" value="F:acetate-CoA ligase activity"/>
    <property type="evidence" value="ECO:0007669"/>
    <property type="project" value="UniProtKB-EC"/>
</dbReference>